<reference evidence="3 4" key="1">
    <citation type="journal article" date="2010" name="J. Bacteriol.">
        <title>Complete genome sequence of the aerobic facultative methanotroph Methylocella silvestris BL2.</title>
        <authorList>
            <person name="Chen Y."/>
            <person name="Crombie A."/>
            <person name="Rahman M.T."/>
            <person name="Dedysh S.N."/>
            <person name="Liesack W."/>
            <person name="Stott M.B."/>
            <person name="Alam M."/>
            <person name="Theisen A.R."/>
            <person name="Murrell J.C."/>
            <person name="Dunfield P.F."/>
        </authorList>
    </citation>
    <scope>NUCLEOTIDE SEQUENCE [LARGE SCALE GENOMIC DNA]</scope>
    <source>
        <strain evidence="4">DSM 15510 / CIP 108128 / LMG 27833 / NCIMB 13906 / BL2</strain>
    </source>
</reference>
<keyword evidence="4" id="KW-1185">Reference proteome</keyword>
<dbReference type="GO" id="GO:0016491">
    <property type="term" value="F:oxidoreductase activity"/>
    <property type="evidence" value="ECO:0007669"/>
    <property type="project" value="InterPro"/>
</dbReference>
<dbReference type="InterPro" id="IPR050553">
    <property type="entry name" value="Thioredoxin_ResA/DsbE_sf"/>
</dbReference>
<evidence type="ECO:0000313" key="4">
    <source>
        <dbReference type="Proteomes" id="UP000002257"/>
    </source>
</evidence>
<keyword evidence="1" id="KW-0812">Transmembrane</keyword>
<organism evidence="3 4">
    <name type="scientific">Methylocella silvestris (strain DSM 15510 / CIP 108128 / LMG 27833 / NCIMB 13906 / BL2)</name>
    <dbReference type="NCBI Taxonomy" id="395965"/>
    <lineage>
        <taxon>Bacteria</taxon>
        <taxon>Pseudomonadati</taxon>
        <taxon>Pseudomonadota</taxon>
        <taxon>Alphaproteobacteria</taxon>
        <taxon>Hyphomicrobiales</taxon>
        <taxon>Beijerinckiaceae</taxon>
        <taxon>Methylocella</taxon>
    </lineage>
</organism>
<dbReference type="Proteomes" id="UP000002257">
    <property type="component" value="Chromosome"/>
</dbReference>
<feature type="domain" description="Thioredoxin" evidence="2">
    <location>
        <begin position="306"/>
        <end position="451"/>
    </location>
</feature>
<dbReference type="AlphaFoldDB" id="B8ESE8"/>
<dbReference type="PANTHER" id="PTHR42852:SF13">
    <property type="entry name" value="PROTEIN DIPZ"/>
    <property type="match status" value="1"/>
</dbReference>
<dbReference type="InterPro" id="IPR013766">
    <property type="entry name" value="Thioredoxin_domain"/>
</dbReference>
<dbReference type="PROSITE" id="PS51352">
    <property type="entry name" value="THIOREDOXIN_2"/>
    <property type="match status" value="1"/>
</dbReference>
<feature type="transmembrane region" description="Helical" evidence="1">
    <location>
        <begin position="119"/>
        <end position="144"/>
    </location>
</feature>
<protein>
    <submittedName>
        <fullName evidence="3">Redoxin domain protein</fullName>
    </submittedName>
</protein>
<dbReference type="STRING" id="395965.Msil_0868"/>
<dbReference type="eggNOG" id="COG0785">
    <property type="taxonomic scope" value="Bacteria"/>
</dbReference>
<evidence type="ECO:0000313" key="3">
    <source>
        <dbReference type="EMBL" id="ACK49838.1"/>
    </source>
</evidence>
<keyword evidence="1" id="KW-1133">Transmembrane helix</keyword>
<feature type="transmembrane region" description="Helical" evidence="1">
    <location>
        <begin position="70"/>
        <end position="87"/>
    </location>
</feature>
<sequence>MTLLIAAYLAGVLTILSPCILPVLPFVFARAGQPFLRSALPMLFGMAAAFTGLATLAAAGGGWAVATNQYARFAALALFVLFALTLFSERLAEWLSRPLVALGARLSSSRFSADSAAPYASLLLGVATGFLWAPCAGPVLGLILTGAALNGASIGTSFLLFAYACGAATSLALALFAGAKVGASLKRTLAAGASLRRGLGVAVLAAVGLIATGLDVELLSQIDFANTTSVEEKLLNRARAHDVLAPRPAPTADPAALGENDFDHKSWLSPALGAEARLTNVAFLQPAPAAADLGVTKVAAHAAAALPVEGSLPGFAGAVEWLNSQPLTPQALRGKVVLVNFWTFNCINCLHALPHVRAWAQKYRDHGLVVIGVHTPELSFEKDPANVRKAVARLGIDYPVAIDTAYAVWKAFGNEYWPAAYFADAEGRIRHHHFGEEDYENSERVIQQLLEEAGNRNVPGGLVTASGSR</sequence>
<accession>B8ESE8</accession>
<keyword evidence="1" id="KW-0472">Membrane</keyword>
<dbReference type="InterPro" id="IPR013740">
    <property type="entry name" value="Redoxin"/>
</dbReference>
<dbReference type="Gene3D" id="3.40.30.10">
    <property type="entry name" value="Glutaredoxin"/>
    <property type="match status" value="1"/>
</dbReference>
<evidence type="ECO:0000256" key="1">
    <source>
        <dbReference type="SAM" id="Phobius"/>
    </source>
</evidence>
<gene>
    <name evidence="3" type="ordered locus">Msil_0868</name>
</gene>
<dbReference type="CDD" id="cd03012">
    <property type="entry name" value="TlpA_like_DipZ_like"/>
    <property type="match status" value="1"/>
</dbReference>
<dbReference type="Pfam" id="PF08534">
    <property type="entry name" value="Redoxin"/>
    <property type="match status" value="1"/>
</dbReference>
<dbReference type="PANTHER" id="PTHR42852">
    <property type="entry name" value="THIOL:DISULFIDE INTERCHANGE PROTEIN DSBE"/>
    <property type="match status" value="1"/>
</dbReference>
<dbReference type="EMBL" id="CP001280">
    <property type="protein sequence ID" value="ACK49838.1"/>
    <property type="molecule type" value="Genomic_DNA"/>
</dbReference>
<evidence type="ECO:0000259" key="2">
    <source>
        <dbReference type="PROSITE" id="PS51352"/>
    </source>
</evidence>
<dbReference type="InterPro" id="IPR036249">
    <property type="entry name" value="Thioredoxin-like_sf"/>
</dbReference>
<feature type="transmembrane region" description="Helical" evidence="1">
    <location>
        <begin position="40"/>
        <end position="64"/>
    </location>
</feature>
<feature type="transmembrane region" description="Helical" evidence="1">
    <location>
        <begin position="156"/>
        <end position="177"/>
    </location>
</feature>
<dbReference type="HOGENOM" id="CLU_033708_0_0_5"/>
<dbReference type="KEGG" id="msl:Msil_0868"/>
<feature type="transmembrane region" description="Helical" evidence="1">
    <location>
        <begin position="6"/>
        <end position="28"/>
    </location>
</feature>
<dbReference type="RefSeq" id="WP_012589908.1">
    <property type="nucleotide sequence ID" value="NC_011666.1"/>
</dbReference>
<dbReference type="SUPFAM" id="SSF52833">
    <property type="entry name" value="Thioredoxin-like"/>
    <property type="match status" value="1"/>
</dbReference>
<dbReference type="eggNOG" id="COG0526">
    <property type="taxonomic scope" value="Bacteria"/>
</dbReference>
<dbReference type="OrthoDB" id="9811352at2"/>
<name>B8ESE8_METSB</name>
<proteinExistence type="predicted"/>